<dbReference type="Pfam" id="PF03446">
    <property type="entry name" value="NAD_binding_2"/>
    <property type="match status" value="1"/>
</dbReference>
<feature type="domain" description="6-phosphogluconate dehydrogenase NADP-binding" evidence="5">
    <location>
        <begin position="3"/>
        <end position="161"/>
    </location>
</feature>
<dbReference type="InterPro" id="IPR006115">
    <property type="entry name" value="6PGDH_NADP-bd"/>
</dbReference>
<dbReference type="AlphaFoldDB" id="A0A9W6CU48"/>
<dbReference type="Gene3D" id="1.10.1040.10">
    <property type="entry name" value="N-(1-d-carboxylethyl)-l-norvaline Dehydrogenase, domain 2"/>
    <property type="match status" value="1"/>
</dbReference>
<dbReference type="SUPFAM" id="SSF51735">
    <property type="entry name" value="NAD(P)-binding Rossmann-fold domains"/>
    <property type="match status" value="1"/>
</dbReference>
<evidence type="ECO:0000259" key="5">
    <source>
        <dbReference type="Pfam" id="PF03446"/>
    </source>
</evidence>
<dbReference type="InterPro" id="IPR036291">
    <property type="entry name" value="NAD(P)-bd_dom_sf"/>
</dbReference>
<dbReference type="PIRSF" id="PIRSF000103">
    <property type="entry name" value="HIBADH"/>
    <property type="match status" value="1"/>
</dbReference>
<evidence type="ECO:0000313" key="7">
    <source>
        <dbReference type="EMBL" id="GLI23918.1"/>
    </source>
</evidence>
<dbReference type="PANTHER" id="PTHR43060">
    <property type="entry name" value="3-HYDROXYISOBUTYRATE DEHYDROGENASE-LIKE 1, MITOCHONDRIAL-RELATED"/>
    <property type="match status" value="1"/>
</dbReference>
<accession>A0A9W6CU48</accession>
<evidence type="ECO:0000256" key="4">
    <source>
        <dbReference type="PIRSR" id="PIRSR000103-1"/>
    </source>
</evidence>
<evidence type="ECO:0000256" key="1">
    <source>
        <dbReference type="ARBA" id="ARBA00009080"/>
    </source>
</evidence>
<name>A0A9W6CU48_XANFL</name>
<protein>
    <submittedName>
        <fullName evidence="7">Oxidoreductase</fullName>
    </submittedName>
</protein>
<keyword evidence="3" id="KW-0520">NAD</keyword>
<gene>
    <name evidence="7" type="ORF">XFLAVUS301_35920</name>
</gene>
<sequence length="292" mass="29140">MKKIGFVGLGSMGLPMAGNLARAGFAVTGFDLRPEAGAKLAAAGGVAAASLTDAFAGQDAAVLMVVNATQAEDILFGAGALAHLPEGGAVILMATCPPAAVAALARRVEAEGRRLVDAPVSGGVVGAEAGSLTIMVAAPSDLFAQVKPVLDAMGSKVVLLGEKAGQGATAKAVNQLLCGVHLAVAGEALSLAETLGLDMDAMLDIVSGSAASSWMLRDRGPRMLESEPRVTSAVDIFVKDLGIVLEAGAGAKTALPLAATAHQMFLAVSGQGKGAKDDSKVIDAYRALQGRA</sequence>
<dbReference type="GO" id="GO:0051287">
    <property type="term" value="F:NAD binding"/>
    <property type="evidence" value="ECO:0007669"/>
    <property type="project" value="InterPro"/>
</dbReference>
<dbReference type="Proteomes" id="UP001144397">
    <property type="component" value="Unassembled WGS sequence"/>
</dbReference>
<dbReference type="EMBL" id="BSDO01000006">
    <property type="protein sequence ID" value="GLI23918.1"/>
    <property type="molecule type" value="Genomic_DNA"/>
</dbReference>
<dbReference type="Pfam" id="PF14833">
    <property type="entry name" value="NAD_binding_11"/>
    <property type="match status" value="1"/>
</dbReference>
<keyword evidence="2" id="KW-0560">Oxidoreductase</keyword>
<dbReference type="PROSITE" id="PS00895">
    <property type="entry name" value="3_HYDROXYISOBUT_DH"/>
    <property type="match status" value="1"/>
</dbReference>
<dbReference type="SUPFAM" id="SSF48179">
    <property type="entry name" value="6-phosphogluconate dehydrogenase C-terminal domain-like"/>
    <property type="match status" value="1"/>
</dbReference>
<evidence type="ECO:0000256" key="3">
    <source>
        <dbReference type="ARBA" id="ARBA00023027"/>
    </source>
</evidence>
<dbReference type="InterPro" id="IPR002204">
    <property type="entry name" value="3-OH-isobutyrate_DH-rel_CS"/>
</dbReference>
<reference evidence="7" key="1">
    <citation type="submission" date="2022-12" db="EMBL/GenBank/DDBJ databases">
        <title>Reference genome sequencing for broad-spectrum identification of bacterial and archaeal isolates by mass spectrometry.</title>
        <authorList>
            <person name="Sekiguchi Y."/>
            <person name="Tourlousse D.M."/>
        </authorList>
    </citation>
    <scope>NUCLEOTIDE SEQUENCE</scope>
    <source>
        <strain evidence="7">301</strain>
    </source>
</reference>
<dbReference type="PANTHER" id="PTHR43060:SF15">
    <property type="entry name" value="3-HYDROXYISOBUTYRATE DEHYDROGENASE-LIKE 1, MITOCHONDRIAL-RELATED"/>
    <property type="match status" value="1"/>
</dbReference>
<dbReference type="InterPro" id="IPR008927">
    <property type="entry name" value="6-PGluconate_DH-like_C_sf"/>
</dbReference>
<dbReference type="InterPro" id="IPR013328">
    <property type="entry name" value="6PGD_dom2"/>
</dbReference>
<evidence type="ECO:0000256" key="2">
    <source>
        <dbReference type="ARBA" id="ARBA00023002"/>
    </source>
</evidence>
<evidence type="ECO:0000259" key="6">
    <source>
        <dbReference type="Pfam" id="PF14833"/>
    </source>
</evidence>
<proteinExistence type="inferred from homology"/>
<dbReference type="GO" id="GO:0016054">
    <property type="term" value="P:organic acid catabolic process"/>
    <property type="evidence" value="ECO:0007669"/>
    <property type="project" value="UniProtKB-ARBA"/>
</dbReference>
<dbReference type="InterPro" id="IPR015815">
    <property type="entry name" value="HIBADH-related"/>
</dbReference>
<evidence type="ECO:0000313" key="8">
    <source>
        <dbReference type="Proteomes" id="UP001144397"/>
    </source>
</evidence>
<dbReference type="GO" id="GO:0016491">
    <property type="term" value="F:oxidoreductase activity"/>
    <property type="evidence" value="ECO:0007669"/>
    <property type="project" value="UniProtKB-KW"/>
</dbReference>
<organism evidence="7 8">
    <name type="scientific">Xanthobacter flavus</name>
    <dbReference type="NCBI Taxonomy" id="281"/>
    <lineage>
        <taxon>Bacteria</taxon>
        <taxon>Pseudomonadati</taxon>
        <taxon>Pseudomonadota</taxon>
        <taxon>Alphaproteobacteria</taxon>
        <taxon>Hyphomicrobiales</taxon>
        <taxon>Xanthobacteraceae</taxon>
        <taxon>Xanthobacter</taxon>
    </lineage>
</organism>
<comment type="caution">
    <text evidence="7">The sequence shown here is derived from an EMBL/GenBank/DDBJ whole genome shotgun (WGS) entry which is preliminary data.</text>
</comment>
<feature type="active site" evidence="4">
    <location>
        <position position="171"/>
    </location>
</feature>
<dbReference type="InterPro" id="IPR029154">
    <property type="entry name" value="HIBADH-like_NADP-bd"/>
</dbReference>
<comment type="similarity">
    <text evidence="1">Belongs to the HIBADH-related family.</text>
</comment>
<dbReference type="Gene3D" id="3.40.50.720">
    <property type="entry name" value="NAD(P)-binding Rossmann-like Domain"/>
    <property type="match status" value="1"/>
</dbReference>
<dbReference type="GO" id="GO:0050661">
    <property type="term" value="F:NADP binding"/>
    <property type="evidence" value="ECO:0007669"/>
    <property type="project" value="InterPro"/>
</dbReference>
<feature type="domain" description="3-hydroxyisobutyrate dehydrogenase-like NAD-binding" evidence="6">
    <location>
        <begin position="165"/>
        <end position="284"/>
    </location>
</feature>